<keyword evidence="2" id="KW-1185">Reference proteome</keyword>
<gene>
    <name evidence="1" type="ORF">LSINAPIS_LOCUS4409</name>
</gene>
<evidence type="ECO:0000313" key="2">
    <source>
        <dbReference type="Proteomes" id="UP000324832"/>
    </source>
</evidence>
<name>A0A5E4Q2W3_9NEOP</name>
<reference evidence="1 2" key="1">
    <citation type="submission" date="2017-07" db="EMBL/GenBank/DDBJ databases">
        <authorList>
            <person name="Talla V."/>
            <person name="Backstrom N."/>
        </authorList>
    </citation>
    <scope>NUCLEOTIDE SEQUENCE [LARGE SCALE GENOMIC DNA]</scope>
</reference>
<accession>A0A5E4Q2W3</accession>
<sequence>MDGEDMVHLIINPNGSKGSIKHRSREGLGMKLTSRGAYARNIPSGLRILAFNILSMQLANKLAPAESPANTIRLPEEVYD</sequence>
<dbReference type="Proteomes" id="UP000324832">
    <property type="component" value="Unassembled WGS sequence"/>
</dbReference>
<protein>
    <submittedName>
        <fullName evidence="1">Uncharacterized protein</fullName>
    </submittedName>
</protein>
<organism evidence="1 2">
    <name type="scientific">Leptidea sinapis</name>
    <dbReference type="NCBI Taxonomy" id="189913"/>
    <lineage>
        <taxon>Eukaryota</taxon>
        <taxon>Metazoa</taxon>
        <taxon>Ecdysozoa</taxon>
        <taxon>Arthropoda</taxon>
        <taxon>Hexapoda</taxon>
        <taxon>Insecta</taxon>
        <taxon>Pterygota</taxon>
        <taxon>Neoptera</taxon>
        <taxon>Endopterygota</taxon>
        <taxon>Lepidoptera</taxon>
        <taxon>Glossata</taxon>
        <taxon>Ditrysia</taxon>
        <taxon>Papilionoidea</taxon>
        <taxon>Pieridae</taxon>
        <taxon>Dismorphiinae</taxon>
        <taxon>Leptidea</taxon>
    </lineage>
</organism>
<evidence type="ECO:0000313" key="1">
    <source>
        <dbReference type="EMBL" id="VVC91844.1"/>
    </source>
</evidence>
<dbReference type="AlphaFoldDB" id="A0A5E4Q2W3"/>
<dbReference type="EMBL" id="FZQP02001116">
    <property type="protein sequence ID" value="VVC91844.1"/>
    <property type="molecule type" value="Genomic_DNA"/>
</dbReference>
<proteinExistence type="predicted"/>